<keyword evidence="3" id="KW-0411">Iron-sulfur</keyword>
<feature type="region of interest" description="Disordered" evidence="4">
    <location>
        <begin position="1"/>
        <end position="35"/>
    </location>
</feature>
<evidence type="ECO:0000256" key="1">
    <source>
        <dbReference type="ARBA" id="ARBA00022723"/>
    </source>
</evidence>
<feature type="compositionally biased region" description="Polar residues" evidence="4">
    <location>
        <begin position="1"/>
        <end position="10"/>
    </location>
</feature>
<accession>A0A1I1LG60</accession>
<dbReference type="PROSITE" id="PS51918">
    <property type="entry name" value="RADICAL_SAM"/>
    <property type="match status" value="1"/>
</dbReference>
<dbReference type="Pfam" id="PF04055">
    <property type="entry name" value="Radical_SAM"/>
    <property type="match status" value="1"/>
</dbReference>
<evidence type="ECO:0000313" key="7">
    <source>
        <dbReference type="Proteomes" id="UP000231644"/>
    </source>
</evidence>
<dbReference type="AlphaFoldDB" id="A0A1I1LG60"/>
<keyword evidence="7" id="KW-1185">Reference proteome</keyword>
<proteinExistence type="predicted"/>
<dbReference type="SFLD" id="SFLDS00029">
    <property type="entry name" value="Radical_SAM"/>
    <property type="match status" value="1"/>
</dbReference>
<name>A0A1I1LG60_9RHOB</name>
<dbReference type="InterPro" id="IPR006638">
    <property type="entry name" value="Elp3/MiaA/NifB-like_rSAM"/>
</dbReference>
<dbReference type="STRING" id="517719.SAMN05421762_1933"/>
<dbReference type="CDD" id="cd01335">
    <property type="entry name" value="Radical_SAM"/>
    <property type="match status" value="1"/>
</dbReference>
<dbReference type="EMBL" id="FOLX01000001">
    <property type="protein sequence ID" value="SFC71946.1"/>
    <property type="molecule type" value="Genomic_DNA"/>
</dbReference>
<dbReference type="GO" id="GO:0046872">
    <property type="term" value="F:metal ion binding"/>
    <property type="evidence" value="ECO:0007669"/>
    <property type="project" value="UniProtKB-KW"/>
</dbReference>
<dbReference type="PANTHER" id="PTHR43432:SF3">
    <property type="entry name" value="SLR0285 PROTEIN"/>
    <property type="match status" value="1"/>
</dbReference>
<dbReference type="InterPro" id="IPR007197">
    <property type="entry name" value="rSAM"/>
</dbReference>
<dbReference type="GO" id="GO:0016829">
    <property type="term" value="F:lyase activity"/>
    <property type="evidence" value="ECO:0007669"/>
    <property type="project" value="UniProtKB-KW"/>
</dbReference>
<gene>
    <name evidence="6" type="ORF">SAMN05421762_1933</name>
</gene>
<dbReference type="Proteomes" id="UP000231644">
    <property type="component" value="Unassembled WGS sequence"/>
</dbReference>
<sequence>MTRPPQTSRDLTPDHVLPPQSRRGRGVSTNQPGRFESHDRIAIDDGWEIEEDIPQIRTEVRPEIARSLITYNRSPDLPFDRSINVYRGCEHGCVYCFARPSHAYLGLSPGLDFETRLTARMNGAEVLEKELRARSYKVAPIAMGTNTDPYQPVEHQLKLTRACLSVLSDYNHPTAIVTKGAGILNDLDILSDMAARGLVAVGISVTTLDPALSRKMEPRVPPPAKRLAVIRALAQAGIPVRLMVSPVVPGLTDTEVEAILTAGHEAGARSASWIMLRLPAEVAPLVETWLRDSHPDRADKVLNRLRDMHGGKLYEAQWGKRMRGQGVYAQMIAARFDAARRRLGLDEATVPLRTDLFRPPPRPGDQLDLFG</sequence>
<evidence type="ECO:0000259" key="5">
    <source>
        <dbReference type="PROSITE" id="PS51918"/>
    </source>
</evidence>
<dbReference type="GO" id="GO:0051536">
    <property type="term" value="F:iron-sulfur cluster binding"/>
    <property type="evidence" value="ECO:0007669"/>
    <property type="project" value="UniProtKB-KW"/>
</dbReference>
<keyword evidence="2" id="KW-0408">Iron</keyword>
<feature type="domain" description="Radical SAM core" evidence="5">
    <location>
        <begin position="75"/>
        <end position="312"/>
    </location>
</feature>
<dbReference type="SFLD" id="SFLDG01084">
    <property type="entry name" value="Uncharacterised_Radical_SAM_Su"/>
    <property type="match status" value="1"/>
</dbReference>
<organism evidence="6 7">
    <name type="scientific">Pseudooceanicola nitratireducens</name>
    <dbReference type="NCBI Taxonomy" id="517719"/>
    <lineage>
        <taxon>Bacteria</taxon>
        <taxon>Pseudomonadati</taxon>
        <taxon>Pseudomonadota</taxon>
        <taxon>Alphaproteobacteria</taxon>
        <taxon>Rhodobacterales</taxon>
        <taxon>Paracoccaceae</taxon>
        <taxon>Pseudooceanicola</taxon>
    </lineage>
</organism>
<dbReference type="PANTHER" id="PTHR43432">
    <property type="entry name" value="SLR0285 PROTEIN"/>
    <property type="match status" value="1"/>
</dbReference>
<keyword evidence="1" id="KW-0479">Metal-binding</keyword>
<evidence type="ECO:0000256" key="3">
    <source>
        <dbReference type="ARBA" id="ARBA00023014"/>
    </source>
</evidence>
<evidence type="ECO:0000256" key="2">
    <source>
        <dbReference type="ARBA" id="ARBA00023004"/>
    </source>
</evidence>
<dbReference type="InterPro" id="IPR040086">
    <property type="entry name" value="MJ0683-like"/>
</dbReference>
<dbReference type="OrthoDB" id="9785699at2"/>
<reference evidence="6 7" key="1">
    <citation type="submission" date="2016-10" db="EMBL/GenBank/DDBJ databases">
        <authorList>
            <person name="de Groot N.N."/>
        </authorList>
    </citation>
    <scope>NUCLEOTIDE SEQUENCE [LARGE SCALE GENOMIC DNA]</scope>
    <source>
        <strain evidence="6 7">DSM 29619</strain>
    </source>
</reference>
<dbReference type="RefSeq" id="WP_093453777.1">
    <property type="nucleotide sequence ID" value="NZ_FNZG01000004.1"/>
</dbReference>
<dbReference type="SMART" id="SM00729">
    <property type="entry name" value="Elp3"/>
    <property type="match status" value="1"/>
</dbReference>
<dbReference type="InterPro" id="IPR058240">
    <property type="entry name" value="rSAM_sf"/>
</dbReference>
<evidence type="ECO:0000313" key="6">
    <source>
        <dbReference type="EMBL" id="SFC71946.1"/>
    </source>
</evidence>
<dbReference type="Gene3D" id="3.80.30.30">
    <property type="match status" value="1"/>
</dbReference>
<evidence type="ECO:0000256" key="4">
    <source>
        <dbReference type="SAM" id="MobiDB-lite"/>
    </source>
</evidence>
<dbReference type="SUPFAM" id="SSF102114">
    <property type="entry name" value="Radical SAM enzymes"/>
    <property type="match status" value="1"/>
</dbReference>
<keyword evidence="6" id="KW-0456">Lyase</keyword>
<protein>
    <submittedName>
        <fullName evidence="6">DNA repair photolyase</fullName>
    </submittedName>
</protein>
<dbReference type="NCBIfam" id="NF033668">
    <property type="entry name" value="rSAM_PA0069"/>
    <property type="match status" value="1"/>
</dbReference>